<proteinExistence type="predicted"/>
<name>A0A0V1GNL8_9BILA</name>
<protein>
    <submittedName>
        <fullName evidence="1">Uncharacterized protein</fullName>
    </submittedName>
</protein>
<comment type="caution">
    <text evidence="1">The sequence shown here is derived from an EMBL/GenBank/DDBJ whole genome shotgun (WGS) entry which is preliminary data.</text>
</comment>
<accession>A0A0V1GNL8</accession>
<dbReference type="AlphaFoldDB" id="A0A0V1GNL8"/>
<evidence type="ECO:0000313" key="1">
    <source>
        <dbReference type="EMBL" id="KRY99871.1"/>
    </source>
</evidence>
<dbReference type="EMBL" id="JYDP01000664">
    <property type="protein sequence ID" value="KRY99871.1"/>
    <property type="molecule type" value="Genomic_DNA"/>
</dbReference>
<evidence type="ECO:0000313" key="2">
    <source>
        <dbReference type="Proteomes" id="UP000055024"/>
    </source>
</evidence>
<organism evidence="1 2">
    <name type="scientific">Trichinella zimbabwensis</name>
    <dbReference type="NCBI Taxonomy" id="268475"/>
    <lineage>
        <taxon>Eukaryota</taxon>
        <taxon>Metazoa</taxon>
        <taxon>Ecdysozoa</taxon>
        <taxon>Nematoda</taxon>
        <taxon>Enoplea</taxon>
        <taxon>Dorylaimia</taxon>
        <taxon>Trichinellida</taxon>
        <taxon>Trichinellidae</taxon>
        <taxon>Trichinella</taxon>
    </lineage>
</organism>
<gene>
    <name evidence="1" type="ORF">T11_14630</name>
</gene>
<dbReference type="Proteomes" id="UP000055024">
    <property type="component" value="Unassembled WGS sequence"/>
</dbReference>
<sequence length="89" mass="9528">MNIDEFNTMAIVYKAPGQANGKIIEATSAGAWQDGAQALSNDNAHSFAKTLEHVVGNDNNIKFLAYNNAPPGVPNINTKSNSKGYSIKF</sequence>
<keyword evidence="2" id="KW-1185">Reference proteome</keyword>
<dbReference type="OrthoDB" id="10261598at2759"/>
<reference evidence="1 2" key="1">
    <citation type="submission" date="2015-01" db="EMBL/GenBank/DDBJ databases">
        <title>Evolution of Trichinella species and genotypes.</title>
        <authorList>
            <person name="Korhonen P.K."/>
            <person name="Edoardo P."/>
            <person name="Giuseppe L.R."/>
            <person name="Gasser R.B."/>
        </authorList>
    </citation>
    <scope>NUCLEOTIDE SEQUENCE [LARGE SCALE GENOMIC DNA]</scope>
    <source>
        <strain evidence="1">ISS1029</strain>
    </source>
</reference>